<protein>
    <submittedName>
        <fullName evidence="2">Uncharacterized protein</fullName>
    </submittedName>
</protein>
<dbReference type="PANTHER" id="PTHR12975">
    <property type="entry name" value="TRANSPORT PROTEIN TRAPP"/>
    <property type="match status" value="1"/>
</dbReference>
<proteinExistence type="predicted"/>
<name>A0A0B7BXH8_9EUPU</name>
<dbReference type="Pfam" id="PF12739">
    <property type="entry name" value="TRAPPC-Trs85"/>
    <property type="match status" value="1"/>
</dbReference>
<feature type="compositionally biased region" description="Low complexity" evidence="1">
    <location>
        <begin position="124"/>
        <end position="134"/>
    </location>
</feature>
<dbReference type="InterPro" id="IPR024420">
    <property type="entry name" value="TRAPP_III_complex_Trs85"/>
</dbReference>
<dbReference type="GO" id="GO:1990072">
    <property type="term" value="C:TRAPPIII protein complex"/>
    <property type="evidence" value="ECO:0007669"/>
    <property type="project" value="TreeGrafter"/>
</dbReference>
<evidence type="ECO:0000313" key="2">
    <source>
        <dbReference type="EMBL" id="CEK97622.1"/>
    </source>
</evidence>
<dbReference type="AlphaFoldDB" id="A0A0B7BXH8"/>
<dbReference type="PANTHER" id="PTHR12975:SF6">
    <property type="entry name" value="TRAFFICKING PROTEIN PARTICLE COMPLEX SUBUNIT 8"/>
    <property type="match status" value="1"/>
</dbReference>
<evidence type="ECO:0000256" key="1">
    <source>
        <dbReference type="SAM" id="MobiDB-lite"/>
    </source>
</evidence>
<feature type="region of interest" description="Disordered" evidence="1">
    <location>
        <begin position="120"/>
        <end position="153"/>
    </location>
</feature>
<organism evidence="2">
    <name type="scientific">Arion vulgaris</name>
    <dbReference type="NCBI Taxonomy" id="1028688"/>
    <lineage>
        <taxon>Eukaryota</taxon>
        <taxon>Metazoa</taxon>
        <taxon>Spiralia</taxon>
        <taxon>Lophotrochozoa</taxon>
        <taxon>Mollusca</taxon>
        <taxon>Gastropoda</taxon>
        <taxon>Heterobranchia</taxon>
        <taxon>Euthyneura</taxon>
        <taxon>Panpulmonata</taxon>
        <taxon>Eupulmonata</taxon>
        <taxon>Stylommatophora</taxon>
        <taxon>Helicina</taxon>
        <taxon>Arionoidea</taxon>
        <taxon>Arionidae</taxon>
        <taxon>Arion</taxon>
    </lineage>
</organism>
<reference evidence="2" key="1">
    <citation type="submission" date="2014-12" db="EMBL/GenBank/DDBJ databases">
        <title>Insight into the proteome of Arion vulgaris.</title>
        <authorList>
            <person name="Aradska J."/>
            <person name="Bulat T."/>
            <person name="Smidak R."/>
            <person name="Sarate P."/>
            <person name="Gangsoo J."/>
            <person name="Sialana F."/>
            <person name="Bilban M."/>
            <person name="Lubec G."/>
        </authorList>
    </citation>
    <scope>NUCLEOTIDE SEQUENCE</scope>
    <source>
        <tissue evidence="2">Skin</tissue>
    </source>
</reference>
<feature type="non-terminal residue" evidence="2">
    <location>
        <position position="153"/>
    </location>
</feature>
<accession>A0A0B7BXH8</accession>
<sequence length="153" mass="16631">WFCQGILHYYVLLHDVVDGDQARAESVYQSMKSTLGVQICHLLQVNSRSMNTVESIKGGLPVQPDPWSQFLARPSYVGDNIENDHLPTIDEPADLSVSLSEDSQEQVLNDVLANSCYGNGMDESGSSGITSSSSCDQFSHPLASPTTPPSRNT</sequence>
<gene>
    <name evidence="2" type="primary">ORF216398</name>
</gene>
<dbReference type="EMBL" id="HACG01050757">
    <property type="protein sequence ID" value="CEK97622.1"/>
    <property type="molecule type" value="Transcribed_RNA"/>
</dbReference>
<feature type="non-terminal residue" evidence="2">
    <location>
        <position position="1"/>
    </location>
</feature>